<organism evidence="1 2">
    <name type="scientific">Leptidea sinapis</name>
    <dbReference type="NCBI Taxonomy" id="189913"/>
    <lineage>
        <taxon>Eukaryota</taxon>
        <taxon>Metazoa</taxon>
        <taxon>Ecdysozoa</taxon>
        <taxon>Arthropoda</taxon>
        <taxon>Hexapoda</taxon>
        <taxon>Insecta</taxon>
        <taxon>Pterygota</taxon>
        <taxon>Neoptera</taxon>
        <taxon>Endopterygota</taxon>
        <taxon>Lepidoptera</taxon>
        <taxon>Glossata</taxon>
        <taxon>Ditrysia</taxon>
        <taxon>Papilionoidea</taxon>
        <taxon>Pieridae</taxon>
        <taxon>Dismorphiinae</taxon>
        <taxon>Leptidea</taxon>
    </lineage>
</organism>
<keyword evidence="2" id="KW-1185">Reference proteome</keyword>
<protein>
    <submittedName>
        <fullName evidence="1">Uncharacterized protein</fullName>
    </submittedName>
</protein>
<accession>A0A5E4Q7Y8</accession>
<evidence type="ECO:0000313" key="1">
    <source>
        <dbReference type="EMBL" id="VVC93672.1"/>
    </source>
</evidence>
<evidence type="ECO:0000313" key="2">
    <source>
        <dbReference type="Proteomes" id="UP000324832"/>
    </source>
</evidence>
<sequence>MMLLYRVLIKFFGSYTFLKNNLKCVELLPSSVEMGTGRHLVTSLQISPIRRTALKLTTASC</sequence>
<dbReference type="Proteomes" id="UP000324832">
    <property type="component" value="Unassembled WGS sequence"/>
</dbReference>
<name>A0A5E4Q7Y8_9NEOP</name>
<proteinExistence type="predicted"/>
<dbReference type="EMBL" id="FZQP02001737">
    <property type="protein sequence ID" value="VVC93672.1"/>
    <property type="molecule type" value="Genomic_DNA"/>
</dbReference>
<reference evidence="1 2" key="1">
    <citation type="submission" date="2017-07" db="EMBL/GenBank/DDBJ databases">
        <authorList>
            <person name="Talla V."/>
            <person name="Backstrom N."/>
        </authorList>
    </citation>
    <scope>NUCLEOTIDE SEQUENCE [LARGE SCALE GENOMIC DNA]</scope>
</reference>
<gene>
    <name evidence="1" type="ORF">LSINAPIS_LOCUS5813</name>
</gene>
<dbReference type="AlphaFoldDB" id="A0A5E4Q7Y8"/>